<evidence type="ECO:0000313" key="2">
    <source>
        <dbReference type="EMBL" id="CAK9169054.1"/>
    </source>
</evidence>
<dbReference type="Pfam" id="PF20167">
    <property type="entry name" value="Transposase_32"/>
    <property type="match status" value="1"/>
</dbReference>
<feature type="domain" description="Putative plant transposon protein" evidence="1">
    <location>
        <begin position="8"/>
        <end position="159"/>
    </location>
</feature>
<dbReference type="AlphaFoldDB" id="A0ABC8THX5"/>
<dbReference type="Proteomes" id="UP001642360">
    <property type="component" value="Unassembled WGS sequence"/>
</dbReference>
<protein>
    <recommendedName>
        <fullName evidence="1">Putative plant transposon protein domain-containing protein</fullName>
    </recommendedName>
</protein>
<organism evidence="2 3">
    <name type="scientific">Ilex paraguariensis</name>
    <name type="common">yerba mate</name>
    <dbReference type="NCBI Taxonomy" id="185542"/>
    <lineage>
        <taxon>Eukaryota</taxon>
        <taxon>Viridiplantae</taxon>
        <taxon>Streptophyta</taxon>
        <taxon>Embryophyta</taxon>
        <taxon>Tracheophyta</taxon>
        <taxon>Spermatophyta</taxon>
        <taxon>Magnoliopsida</taxon>
        <taxon>eudicotyledons</taxon>
        <taxon>Gunneridae</taxon>
        <taxon>Pentapetalae</taxon>
        <taxon>asterids</taxon>
        <taxon>campanulids</taxon>
        <taxon>Aquifoliales</taxon>
        <taxon>Aquifoliaceae</taxon>
        <taxon>Ilex</taxon>
    </lineage>
</organism>
<sequence>CNENELAFKTLVRKKSITVSPDLISNILKIDRPKIPENSIVFPYSSKEQALEMTTVIQRICIGSVPWENEKSKIAHIDLTPMYRMINRIVACNLHPRWHTAEIGYDTAQLLYAIVEREVIIDLPLYIFSHVREASTVEDCGPCLPIPILISTILKHSGVEFQHNDSFIYPMSPMGVGTLNKSVGAILGVKRVKRVKQPAAVRQVMGSQAGTS</sequence>
<feature type="non-terminal residue" evidence="2">
    <location>
        <position position="1"/>
    </location>
</feature>
<dbReference type="EMBL" id="CAUOFW020005217">
    <property type="protein sequence ID" value="CAK9169054.1"/>
    <property type="molecule type" value="Genomic_DNA"/>
</dbReference>
<keyword evidence="3" id="KW-1185">Reference proteome</keyword>
<comment type="caution">
    <text evidence="2">The sequence shown here is derived from an EMBL/GenBank/DDBJ whole genome shotgun (WGS) entry which is preliminary data.</text>
</comment>
<evidence type="ECO:0000313" key="3">
    <source>
        <dbReference type="Proteomes" id="UP001642360"/>
    </source>
</evidence>
<name>A0ABC8THX5_9AQUA</name>
<evidence type="ECO:0000259" key="1">
    <source>
        <dbReference type="Pfam" id="PF20167"/>
    </source>
</evidence>
<proteinExistence type="predicted"/>
<gene>
    <name evidence="2" type="ORF">ILEXP_LOCUS38486</name>
</gene>
<dbReference type="InterPro" id="IPR046796">
    <property type="entry name" value="Transposase_32_dom"/>
</dbReference>
<accession>A0ABC8THX5</accession>
<reference evidence="2 3" key="1">
    <citation type="submission" date="2024-02" db="EMBL/GenBank/DDBJ databases">
        <authorList>
            <person name="Vignale AGUSTIN F."/>
            <person name="Sosa J E."/>
            <person name="Modenutti C."/>
        </authorList>
    </citation>
    <scope>NUCLEOTIDE SEQUENCE [LARGE SCALE GENOMIC DNA]</scope>
</reference>